<comment type="pathway">
    <text evidence="3">Glycan metabolism; cellulose degradation.</text>
</comment>
<evidence type="ECO:0000256" key="2">
    <source>
        <dbReference type="ARBA" id="ARBA00004613"/>
    </source>
</evidence>
<dbReference type="EMBL" id="MSFO01000003">
    <property type="protein sequence ID" value="PLB51334.1"/>
    <property type="molecule type" value="Genomic_DNA"/>
</dbReference>
<dbReference type="Gene3D" id="3.20.20.300">
    <property type="entry name" value="Glycoside hydrolase, family 3, N-terminal domain"/>
    <property type="match status" value="1"/>
</dbReference>
<evidence type="ECO:0000256" key="4">
    <source>
        <dbReference type="ARBA" id="ARBA00005336"/>
    </source>
</evidence>
<feature type="compositionally biased region" description="Low complexity" evidence="15">
    <location>
        <begin position="241"/>
        <end position="253"/>
    </location>
</feature>
<reference evidence="18 19" key="1">
    <citation type="submission" date="2016-12" db="EMBL/GenBank/DDBJ databases">
        <title>The genomes of Aspergillus section Nigri reveals drivers in fungal speciation.</title>
        <authorList>
            <consortium name="DOE Joint Genome Institute"/>
            <person name="Vesth T.C."/>
            <person name="Nybo J."/>
            <person name="Theobald S."/>
            <person name="Brandl J."/>
            <person name="Frisvad J.C."/>
            <person name="Nielsen K.F."/>
            <person name="Lyhne E.K."/>
            <person name="Kogle M.E."/>
            <person name="Kuo A."/>
            <person name="Riley R."/>
            <person name="Clum A."/>
            <person name="Nolan M."/>
            <person name="Lipzen A."/>
            <person name="Salamov A."/>
            <person name="Henrissat B."/>
            <person name="Wiebenga A."/>
            <person name="De Vries R.P."/>
            <person name="Grigoriev I.V."/>
            <person name="Mortensen U.H."/>
            <person name="Andersen M.R."/>
            <person name="Baker S.E."/>
        </authorList>
    </citation>
    <scope>NUCLEOTIDE SEQUENCE [LARGE SCALE GENOMIC DNA]</scope>
    <source>
        <strain evidence="18 19">IBT 23096</strain>
    </source>
</reference>
<dbReference type="OrthoDB" id="416222at2759"/>
<keyword evidence="12" id="KW-0326">Glycosidase</keyword>
<evidence type="ECO:0000313" key="19">
    <source>
        <dbReference type="Proteomes" id="UP000234275"/>
    </source>
</evidence>
<evidence type="ECO:0000256" key="16">
    <source>
        <dbReference type="SAM" id="SignalP"/>
    </source>
</evidence>
<evidence type="ECO:0000256" key="1">
    <source>
        <dbReference type="ARBA" id="ARBA00000448"/>
    </source>
</evidence>
<accession>A0A2I2GEM9</accession>
<dbReference type="GO" id="GO:0008422">
    <property type="term" value="F:beta-glucosidase activity"/>
    <property type="evidence" value="ECO:0007669"/>
    <property type="project" value="UniProtKB-EC"/>
</dbReference>
<dbReference type="GeneID" id="36560890"/>
<evidence type="ECO:0000256" key="6">
    <source>
        <dbReference type="ARBA" id="ARBA00022525"/>
    </source>
</evidence>
<gene>
    <name evidence="18" type="ORF">P170DRAFT_474876</name>
</gene>
<dbReference type="PANTHER" id="PTHR42715">
    <property type="entry name" value="BETA-GLUCOSIDASE"/>
    <property type="match status" value="1"/>
</dbReference>
<evidence type="ECO:0000256" key="7">
    <source>
        <dbReference type="ARBA" id="ARBA00022729"/>
    </source>
</evidence>
<dbReference type="Pfam" id="PF01915">
    <property type="entry name" value="Glyco_hydro_3_C"/>
    <property type="match status" value="1"/>
</dbReference>
<dbReference type="Pfam" id="PF14310">
    <property type="entry name" value="Fn3-like"/>
    <property type="match status" value="1"/>
</dbReference>
<dbReference type="GO" id="GO:0005576">
    <property type="term" value="C:extracellular region"/>
    <property type="evidence" value="ECO:0007669"/>
    <property type="project" value="UniProtKB-SubCell"/>
</dbReference>
<dbReference type="AlphaFoldDB" id="A0A2I2GEM9"/>
<dbReference type="PANTHER" id="PTHR42715:SF14">
    <property type="entry name" value="BETA-GLUCOSIDASE D-RELATED"/>
    <property type="match status" value="1"/>
</dbReference>
<dbReference type="Gene3D" id="3.40.50.1700">
    <property type="entry name" value="Glycoside hydrolase family 3 C-terminal domain"/>
    <property type="match status" value="1"/>
</dbReference>
<dbReference type="InterPro" id="IPR036881">
    <property type="entry name" value="Glyco_hydro_3_C_sf"/>
</dbReference>
<dbReference type="SUPFAM" id="SSF51445">
    <property type="entry name" value="(Trans)glycosidases"/>
    <property type="match status" value="2"/>
</dbReference>
<dbReference type="Pfam" id="PF00933">
    <property type="entry name" value="Glyco_hydro_3"/>
    <property type="match status" value="2"/>
</dbReference>
<keyword evidence="7 16" id="KW-0732">Signal</keyword>
<dbReference type="InterPro" id="IPR001764">
    <property type="entry name" value="Glyco_hydro_3_N"/>
</dbReference>
<evidence type="ECO:0000256" key="12">
    <source>
        <dbReference type="ARBA" id="ARBA00023295"/>
    </source>
</evidence>
<dbReference type="PRINTS" id="PR00133">
    <property type="entry name" value="GLHYDRLASE3"/>
</dbReference>
<dbReference type="FunFam" id="2.60.40.10:FF:000757">
    <property type="entry name" value="Beta-glucosidase G"/>
    <property type="match status" value="1"/>
</dbReference>
<keyword evidence="10" id="KW-0325">Glycoprotein</keyword>
<keyword evidence="9" id="KW-0136">Cellulose degradation</keyword>
<sequence length="779" mass="82296">MKSLSFIIASGLLGLAGAESVGVLKSNGVALGSWETAYKKASDFVESLTPAQKLSLITGFSVNTTDGTFDALTFLDGEMGLQNYFYVSAFGQANAIAMTWDEEAIYAQAKAVGSEFYNKGVQVLSGPTSQPLGRTPWGGRGVEGFGPDPYLNGLVTGLSTKGYADAGVIPGAKHFLLYEQETNRTGGGGGKGGGGGPGGAPPGMSTGSTSSSSAGAASGTPQPSGGASSGSPPSGGGSSGSGSSSNSSAPYSSNTDDKTLHETYLWPFYDAVRNGMGAVMCAMIKVNGTMACQNSDLLMKHLKTELGFPGLVWPDANAQDSATLSALNGEDYGSSSLWSNSTVETLLSNGTLTQARFNDMAIRNVIGYFHVGLDNGKQPSAQDQDAYVDVRANHSKLIRQNGAKSMVLLKNNGGLPLNKPRVMSIFGSHAGAITGAQSSYPYLITPHIALTNRAVTDGTMLRWILNDTYASSGGSSLIPESTDSTAVSPSYENYASGSDVCLVFLNALSGEGADRTELYNTDQDAMVNTVADNCNNTVVVLNTVGPRLVDQWIEHENVTAVLYGSLLGQESGNSVADVLYGDVNPSGRLIYSIAKNESDYNVDLCYTAQCNYTEGVYLDYRYFDANNITARYPFGHGLSYTSFSYSNLNVHDPSPLSQYPTGTHSVGGNTDLWDTVGKVSVTVQNTGSVDGAEVPQLYLGFPKAAGQPVRQLRGFKRVDIKAGESDKVTFGLRRRDLSYWDTKAQKWAVAQGEYKVFVGASSRDLKVKGRFSVRDKPML</sequence>
<dbReference type="SMART" id="SM01217">
    <property type="entry name" value="Fn3_like"/>
    <property type="match status" value="1"/>
</dbReference>
<dbReference type="VEuPathDB" id="FungiDB:P170DRAFT_474876"/>
<feature type="chain" id="PRO_5014143403" description="beta-glucosidase" evidence="16">
    <location>
        <begin position="19"/>
        <end position="779"/>
    </location>
</feature>
<evidence type="ECO:0000256" key="14">
    <source>
        <dbReference type="ARBA" id="ARBA00024983"/>
    </source>
</evidence>
<proteinExistence type="inferred from homology"/>
<evidence type="ECO:0000256" key="9">
    <source>
        <dbReference type="ARBA" id="ARBA00023001"/>
    </source>
</evidence>
<evidence type="ECO:0000256" key="13">
    <source>
        <dbReference type="ARBA" id="ARBA00023326"/>
    </source>
</evidence>
<comment type="caution">
    <text evidence="18">The sequence shown here is derived from an EMBL/GenBank/DDBJ whole genome shotgun (WGS) entry which is preliminary data.</text>
</comment>
<evidence type="ECO:0000256" key="11">
    <source>
        <dbReference type="ARBA" id="ARBA00023277"/>
    </source>
</evidence>
<organism evidence="18 19">
    <name type="scientific">Aspergillus steynii IBT 23096</name>
    <dbReference type="NCBI Taxonomy" id="1392250"/>
    <lineage>
        <taxon>Eukaryota</taxon>
        <taxon>Fungi</taxon>
        <taxon>Dikarya</taxon>
        <taxon>Ascomycota</taxon>
        <taxon>Pezizomycotina</taxon>
        <taxon>Eurotiomycetes</taxon>
        <taxon>Eurotiomycetidae</taxon>
        <taxon>Eurotiales</taxon>
        <taxon>Aspergillaceae</taxon>
        <taxon>Aspergillus</taxon>
        <taxon>Aspergillus subgen. Circumdati</taxon>
    </lineage>
</organism>
<dbReference type="InterPro" id="IPR002772">
    <property type="entry name" value="Glyco_hydro_3_C"/>
</dbReference>
<evidence type="ECO:0000256" key="3">
    <source>
        <dbReference type="ARBA" id="ARBA00004987"/>
    </source>
</evidence>
<keyword evidence="6" id="KW-0964">Secreted</keyword>
<evidence type="ECO:0000256" key="15">
    <source>
        <dbReference type="SAM" id="MobiDB-lite"/>
    </source>
</evidence>
<dbReference type="InterPro" id="IPR017853">
    <property type="entry name" value="GH"/>
</dbReference>
<feature type="region of interest" description="Disordered" evidence="15">
    <location>
        <begin position="182"/>
        <end position="256"/>
    </location>
</feature>
<evidence type="ECO:0000256" key="10">
    <source>
        <dbReference type="ARBA" id="ARBA00023180"/>
    </source>
</evidence>
<protein>
    <recommendedName>
        <fullName evidence="5">beta-glucosidase</fullName>
        <ecNumber evidence="5">3.2.1.21</ecNumber>
    </recommendedName>
</protein>
<feature type="signal peptide" evidence="16">
    <location>
        <begin position="1"/>
        <end position="18"/>
    </location>
</feature>
<comment type="function">
    <text evidence="14">Beta-glucosidases are one of a number of cellulolytic enzymes involved in the degradation of cellulosic biomass. Catalyzes the last step releasing glucose from the inhibitory cellobiose.</text>
</comment>
<keyword evidence="19" id="KW-1185">Reference proteome</keyword>
<dbReference type="EC" id="3.2.1.21" evidence="5"/>
<dbReference type="RefSeq" id="XP_024706636.1">
    <property type="nucleotide sequence ID" value="XM_024853192.1"/>
</dbReference>
<keyword evidence="11" id="KW-0119">Carbohydrate metabolism</keyword>
<evidence type="ECO:0000313" key="18">
    <source>
        <dbReference type="EMBL" id="PLB51334.1"/>
    </source>
</evidence>
<comment type="subcellular location">
    <subcellularLocation>
        <location evidence="2">Secreted</location>
    </subcellularLocation>
</comment>
<dbReference type="InterPro" id="IPR036962">
    <property type="entry name" value="Glyco_hydro_3_N_sf"/>
</dbReference>
<evidence type="ECO:0000259" key="17">
    <source>
        <dbReference type="SMART" id="SM01217"/>
    </source>
</evidence>
<dbReference type="InterPro" id="IPR026891">
    <property type="entry name" value="Fn3-like"/>
</dbReference>
<feature type="compositionally biased region" description="Gly residues" evidence="15">
    <location>
        <begin position="185"/>
        <end position="198"/>
    </location>
</feature>
<keyword evidence="8" id="KW-0378">Hydrolase</keyword>
<dbReference type="Proteomes" id="UP000234275">
    <property type="component" value="Unassembled WGS sequence"/>
</dbReference>
<dbReference type="GO" id="GO:0030245">
    <property type="term" value="P:cellulose catabolic process"/>
    <property type="evidence" value="ECO:0007669"/>
    <property type="project" value="UniProtKB-KW"/>
</dbReference>
<dbReference type="STRING" id="1392250.A0A2I2GEM9"/>
<feature type="compositionally biased region" description="Low complexity" evidence="15">
    <location>
        <begin position="202"/>
        <end position="232"/>
    </location>
</feature>
<dbReference type="Gene3D" id="2.60.40.10">
    <property type="entry name" value="Immunoglobulins"/>
    <property type="match status" value="1"/>
</dbReference>
<keyword evidence="13" id="KW-0624">Polysaccharide degradation</keyword>
<dbReference type="InterPro" id="IPR013783">
    <property type="entry name" value="Ig-like_fold"/>
</dbReference>
<feature type="domain" description="Fibronectin type III-like" evidence="17">
    <location>
        <begin position="693"/>
        <end position="762"/>
    </location>
</feature>
<dbReference type="InterPro" id="IPR050288">
    <property type="entry name" value="Cellulose_deg_GH3"/>
</dbReference>
<dbReference type="SUPFAM" id="SSF52279">
    <property type="entry name" value="Beta-D-glucan exohydrolase, C-terminal domain"/>
    <property type="match status" value="1"/>
</dbReference>
<evidence type="ECO:0000256" key="5">
    <source>
        <dbReference type="ARBA" id="ARBA00012744"/>
    </source>
</evidence>
<evidence type="ECO:0000256" key="8">
    <source>
        <dbReference type="ARBA" id="ARBA00022801"/>
    </source>
</evidence>
<comment type="similarity">
    <text evidence="4">Belongs to the glycosyl hydrolase 3 family.</text>
</comment>
<name>A0A2I2GEM9_9EURO</name>
<comment type="catalytic activity">
    <reaction evidence="1">
        <text>Hydrolysis of terminal, non-reducing beta-D-glucosyl residues with release of beta-D-glucose.</text>
        <dbReference type="EC" id="3.2.1.21"/>
    </reaction>
</comment>